<dbReference type="Proteomes" id="UP001236585">
    <property type="component" value="Chromosome"/>
</dbReference>
<dbReference type="InterPro" id="IPR000030">
    <property type="entry name" value="PPE_dom"/>
</dbReference>
<feature type="domain" description="PPE family C-terminal" evidence="3">
    <location>
        <begin position="314"/>
        <end position="337"/>
    </location>
</feature>
<protein>
    <submittedName>
        <fullName evidence="4">PPE family protein</fullName>
    </submittedName>
</protein>
<accession>A0ABY8W1H9</accession>
<dbReference type="PANTHER" id="PTHR46766">
    <property type="entry name" value="GLUTAMINE-RICH PROTEIN 2"/>
    <property type="match status" value="1"/>
</dbReference>
<dbReference type="Gene3D" id="1.20.1260.20">
    <property type="entry name" value="PPE superfamily"/>
    <property type="match status" value="1"/>
</dbReference>
<dbReference type="InterPro" id="IPR038332">
    <property type="entry name" value="PPE_sf"/>
</dbReference>
<keyword evidence="5" id="KW-1185">Reference proteome</keyword>
<evidence type="ECO:0000313" key="5">
    <source>
        <dbReference type="Proteomes" id="UP001236585"/>
    </source>
</evidence>
<gene>
    <name evidence="4" type="ORF">PT015_09370</name>
</gene>
<feature type="domain" description="PPE" evidence="2">
    <location>
        <begin position="3"/>
        <end position="165"/>
    </location>
</feature>
<dbReference type="EMBL" id="CP126981">
    <property type="protein sequence ID" value="WIM89612.1"/>
    <property type="molecule type" value="Genomic_DNA"/>
</dbReference>
<evidence type="ECO:0000313" key="4">
    <source>
        <dbReference type="EMBL" id="WIM89612.1"/>
    </source>
</evidence>
<dbReference type="Pfam" id="PF00823">
    <property type="entry name" value="PPE"/>
    <property type="match status" value="1"/>
</dbReference>
<dbReference type="InterPro" id="IPR022171">
    <property type="entry name" value="PPE_C"/>
</dbReference>
<evidence type="ECO:0000259" key="2">
    <source>
        <dbReference type="Pfam" id="PF00823"/>
    </source>
</evidence>
<evidence type="ECO:0000256" key="1">
    <source>
        <dbReference type="ARBA" id="ARBA00010652"/>
    </source>
</evidence>
<proteinExistence type="inferred from homology"/>
<dbReference type="Pfam" id="PF12484">
    <property type="entry name" value="PPE-SVP"/>
    <property type="match status" value="2"/>
</dbReference>
<sequence>MIDFGSLPPEINSGRLYAGPGAAPMLSAATAWSELAAELSAAASGYGSVISEMTSSQWVGPSSGAMVTAVMPYVGWLSTVAALAEHTADQAMAAVAAYEAAYAMTVPPPVVLTNRILLAALVATNFFGQNSAAIAATETQYADMWAQDATAMYSYSASSAAAARLKSFTSAPNTTGDSGVVQQTTPLAQSAATQVESAAQNAVPHLTSGSTGSHLLQNVFTAASTGADSTTSGELPWPFSLLPTPANNWLGLVPANYKTVFHDLLQQYFALGIGNSGWSIGQQLTFGQGTTAGAGGAWYATPEFAHAGFGSGITASTGRAVRIGHLSVPHNWSASIEEHPEEFDELEEIEEFEEFPPGWSAASTQHSAVPLGQSSVTHSAVAGANPNEVLGGVPTRFGTRPTGGFIHKYGWRYNVVARPPAGG</sequence>
<evidence type="ECO:0000259" key="3">
    <source>
        <dbReference type="Pfam" id="PF12484"/>
    </source>
</evidence>
<name>A0ABY8W1H9_9MYCO</name>
<dbReference type="RefSeq" id="WP_285190347.1">
    <property type="nucleotide sequence ID" value="NZ_CP126981.1"/>
</dbReference>
<comment type="similarity">
    <text evidence="1">Belongs to the mycobacterial PPE family.</text>
</comment>
<organism evidence="4 5">
    <name type="scientific">Candidatus Mycobacterium wuenschmannii</name>
    <dbReference type="NCBI Taxonomy" id="3027808"/>
    <lineage>
        <taxon>Bacteria</taxon>
        <taxon>Bacillati</taxon>
        <taxon>Actinomycetota</taxon>
        <taxon>Actinomycetes</taxon>
        <taxon>Mycobacteriales</taxon>
        <taxon>Mycobacteriaceae</taxon>
        <taxon>Mycobacterium</taxon>
    </lineage>
</organism>
<dbReference type="SUPFAM" id="SSF140459">
    <property type="entry name" value="PE/PPE dimer-like"/>
    <property type="match status" value="1"/>
</dbReference>
<feature type="domain" description="PPE family C-terminal" evidence="3">
    <location>
        <begin position="356"/>
        <end position="419"/>
    </location>
</feature>
<reference evidence="4 5" key="1">
    <citation type="journal article" date="2023" name="Microbiol. Resour. Announc.">
        <title>Complete Genome Sequence of Mycobacterium wuenschmanii, a novel Nontuberculous Mycobacterium Isolated from a captive population of Amazon Milk Frogs.</title>
        <authorList>
            <person name="Hicks J."/>
            <person name="Zeineldin M."/>
            <person name="Ward H."/>
            <person name="Wuenschmann A."/>
            <person name="Camp P."/>
            <person name="Farrell D."/>
            <person name="Lehman K."/>
            <person name="Thacker T."/>
            <person name="Cuthbert E."/>
        </authorList>
    </citation>
    <scope>NUCLEOTIDE SEQUENCE [LARGE SCALE GENOMIC DNA]</scope>
    <source>
        <strain evidence="4 5">Wuenschmanii</strain>
    </source>
</reference>
<dbReference type="PANTHER" id="PTHR46766:SF1">
    <property type="entry name" value="GLUTAMINE-RICH PROTEIN 2"/>
    <property type="match status" value="1"/>
</dbReference>